<protein>
    <submittedName>
        <fullName evidence="2">Uncharacterized protein</fullName>
    </submittedName>
</protein>
<comment type="caution">
    <text evidence="2">The sequence shown here is derived from an EMBL/GenBank/DDBJ whole genome shotgun (WGS) entry which is preliminary data.</text>
</comment>
<accession>A0A7C1FEY2</accession>
<dbReference type="AlphaFoldDB" id="A0A7C1FEY2"/>
<dbReference type="EMBL" id="DSMG01000006">
    <property type="protein sequence ID" value="HDX29976.1"/>
    <property type="molecule type" value="Genomic_DNA"/>
</dbReference>
<keyword evidence="1" id="KW-1133">Transmembrane helix</keyword>
<gene>
    <name evidence="2" type="ORF">ENQ20_00615</name>
</gene>
<reference evidence="2" key="1">
    <citation type="journal article" date="2020" name="mSystems">
        <title>Genome- and Community-Level Interaction Insights into Carbon Utilization and Element Cycling Functions of Hydrothermarchaeota in Hydrothermal Sediment.</title>
        <authorList>
            <person name="Zhou Z."/>
            <person name="Liu Y."/>
            <person name="Xu W."/>
            <person name="Pan J."/>
            <person name="Luo Z.H."/>
            <person name="Li M."/>
        </authorList>
    </citation>
    <scope>NUCLEOTIDE SEQUENCE [LARGE SCALE GENOMIC DNA]</scope>
    <source>
        <strain evidence="2">SpSt-289</strain>
    </source>
</reference>
<name>A0A7C1FEY2_9CHLR</name>
<sequence length="80" mass="8625">MGLVVGAAIASGFGYISRRIELARNAMRSPDRPMNVSTVNTPRSVMEAAAAGFRQCLFWSIVMVLFLGAAGFLLYRILSG</sequence>
<evidence type="ECO:0000256" key="1">
    <source>
        <dbReference type="SAM" id="Phobius"/>
    </source>
</evidence>
<organism evidence="2">
    <name type="scientific">Caldilinea aerophila</name>
    <dbReference type="NCBI Taxonomy" id="133453"/>
    <lineage>
        <taxon>Bacteria</taxon>
        <taxon>Bacillati</taxon>
        <taxon>Chloroflexota</taxon>
        <taxon>Caldilineae</taxon>
        <taxon>Caldilineales</taxon>
        <taxon>Caldilineaceae</taxon>
        <taxon>Caldilinea</taxon>
    </lineage>
</organism>
<proteinExistence type="predicted"/>
<keyword evidence="1" id="KW-0812">Transmembrane</keyword>
<evidence type="ECO:0000313" key="2">
    <source>
        <dbReference type="EMBL" id="HDX29976.1"/>
    </source>
</evidence>
<keyword evidence="1" id="KW-0472">Membrane</keyword>
<feature type="transmembrane region" description="Helical" evidence="1">
    <location>
        <begin position="57"/>
        <end position="78"/>
    </location>
</feature>